<dbReference type="GO" id="GO:0008135">
    <property type="term" value="F:translation factor activity, RNA binding"/>
    <property type="evidence" value="ECO:0007669"/>
    <property type="project" value="TreeGrafter"/>
</dbReference>
<feature type="region of interest" description="Disordered" evidence="6">
    <location>
        <begin position="152"/>
        <end position="213"/>
    </location>
</feature>
<dbReference type="FunFam" id="3.30.70.330:FF:000054">
    <property type="entry name" value="Cytoplasmic polyadenylation element-binding protein 1"/>
    <property type="match status" value="1"/>
</dbReference>
<dbReference type="Gene3D" id="4.10.640.40">
    <property type="entry name" value="Cytoplasmic polyadenylation element-binding protein, ZZ domain"/>
    <property type="match status" value="1"/>
</dbReference>
<evidence type="ECO:0000256" key="3">
    <source>
        <dbReference type="ARBA" id="ARBA00022845"/>
    </source>
</evidence>
<protein>
    <recommendedName>
        <fullName evidence="7">RRM domain-containing protein</fullName>
    </recommendedName>
</protein>
<keyword evidence="9" id="KW-1185">Reference proteome</keyword>
<evidence type="ECO:0000256" key="5">
    <source>
        <dbReference type="PROSITE-ProRule" id="PRU00176"/>
    </source>
</evidence>
<dbReference type="CDD" id="cd12723">
    <property type="entry name" value="RRM1_CPEB1"/>
    <property type="match status" value="1"/>
</dbReference>
<comment type="similarity">
    <text evidence="1">Belongs to the RRM CPEB family.</text>
</comment>
<evidence type="ECO:0000313" key="8">
    <source>
        <dbReference type="EMBL" id="CAH1404607.1"/>
    </source>
</evidence>
<dbReference type="PANTHER" id="PTHR12566">
    <property type="entry name" value="CYTOPLASMIC POLYADENYLATION ELEMENT BINDING PROTEIN CPEB"/>
    <property type="match status" value="1"/>
</dbReference>
<dbReference type="Pfam" id="PF16366">
    <property type="entry name" value="CEBP_ZZ"/>
    <property type="match status" value="1"/>
</dbReference>
<organism evidence="8 9">
    <name type="scientific">Nezara viridula</name>
    <name type="common">Southern green stink bug</name>
    <name type="synonym">Cimex viridulus</name>
    <dbReference type="NCBI Taxonomy" id="85310"/>
    <lineage>
        <taxon>Eukaryota</taxon>
        <taxon>Metazoa</taxon>
        <taxon>Ecdysozoa</taxon>
        <taxon>Arthropoda</taxon>
        <taxon>Hexapoda</taxon>
        <taxon>Insecta</taxon>
        <taxon>Pterygota</taxon>
        <taxon>Neoptera</taxon>
        <taxon>Paraneoptera</taxon>
        <taxon>Hemiptera</taxon>
        <taxon>Heteroptera</taxon>
        <taxon>Panheteroptera</taxon>
        <taxon>Pentatomomorpha</taxon>
        <taxon>Pentatomoidea</taxon>
        <taxon>Pentatomidae</taxon>
        <taxon>Pentatominae</taxon>
        <taxon>Nezara</taxon>
    </lineage>
</organism>
<name>A0A9P0MW42_NEZVI</name>
<dbReference type="InterPro" id="IPR038446">
    <property type="entry name" value="CEBP_ZZ_sf"/>
</dbReference>
<dbReference type="SMART" id="SM00360">
    <property type="entry name" value="RRM"/>
    <property type="match status" value="2"/>
</dbReference>
<evidence type="ECO:0000256" key="1">
    <source>
        <dbReference type="ARBA" id="ARBA00010347"/>
    </source>
</evidence>
<gene>
    <name evidence="8" type="ORF">NEZAVI_LOCUS12983</name>
</gene>
<dbReference type="CDD" id="cd19757">
    <property type="entry name" value="Bbox1"/>
    <property type="match status" value="1"/>
</dbReference>
<accession>A0A9P0MW42</accession>
<dbReference type="GO" id="GO:0005634">
    <property type="term" value="C:nucleus"/>
    <property type="evidence" value="ECO:0007669"/>
    <property type="project" value="TreeGrafter"/>
</dbReference>
<reference evidence="8" key="1">
    <citation type="submission" date="2022-01" db="EMBL/GenBank/DDBJ databases">
        <authorList>
            <person name="King R."/>
        </authorList>
    </citation>
    <scope>NUCLEOTIDE SEQUENCE</scope>
</reference>
<dbReference type="InterPro" id="IPR032296">
    <property type="entry name" value="CEBP_ZZ"/>
</dbReference>
<proteinExistence type="inferred from homology"/>
<dbReference type="PROSITE" id="PS50102">
    <property type="entry name" value="RRM"/>
    <property type="match status" value="1"/>
</dbReference>
<evidence type="ECO:0000259" key="7">
    <source>
        <dbReference type="PROSITE" id="PS50102"/>
    </source>
</evidence>
<dbReference type="CDD" id="cd12725">
    <property type="entry name" value="RRM2_CPEB1"/>
    <property type="match status" value="1"/>
</dbReference>
<feature type="domain" description="RRM" evidence="7">
    <location>
        <begin position="332"/>
        <end position="416"/>
    </location>
</feature>
<dbReference type="InterPro" id="IPR034977">
    <property type="entry name" value="CPEB1_RRM1"/>
</dbReference>
<dbReference type="InterPro" id="IPR000504">
    <property type="entry name" value="RRM_dom"/>
</dbReference>
<dbReference type="Pfam" id="PF16367">
    <property type="entry name" value="RRM_7"/>
    <property type="match status" value="1"/>
</dbReference>
<dbReference type="InterPro" id="IPR034819">
    <property type="entry name" value="CPEB"/>
</dbReference>
<feature type="compositionally biased region" description="Polar residues" evidence="6">
    <location>
        <begin position="193"/>
        <end position="204"/>
    </location>
</feature>
<dbReference type="AlphaFoldDB" id="A0A9P0MW42"/>
<dbReference type="FunFam" id="3.30.70.330:FF:000086">
    <property type="entry name" value="Putative Cytoplasmic polyadenylation element-binding protein 1"/>
    <property type="match status" value="1"/>
</dbReference>
<dbReference type="SUPFAM" id="SSF54928">
    <property type="entry name" value="RNA-binding domain, RBD"/>
    <property type="match status" value="1"/>
</dbReference>
<dbReference type="GO" id="GO:0005737">
    <property type="term" value="C:cytoplasm"/>
    <property type="evidence" value="ECO:0007669"/>
    <property type="project" value="TreeGrafter"/>
</dbReference>
<dbReference type="GO" id="GO:2000766">
    <property type="term" value="P:negative regulation of cytoplasmic translation"/>
    <property type="evidence" value="ECO:0007669"/>
    <property type="project" value="TreeGrafter"/>
</dbReference>
<evidence type="ECO:0000313" key="9">
    <source>
        <dbReference type="Proteomes" id="UP001152798"/>
    </source>
</evidence>
<keyword evidence="3" id="KW-0810">Translation regulation</keyword>
<dbReference type="GO" id="GO:0000900">
    <property type="term" value="F:mRNA regulatory element binding translation repressor activity"/>
    <property type="evidence" value="ECO:0007669"/>
    <property type="project" value="TreeGrafter"/>
</dbReference>
<dbReference type="Proteomes" id="UP001152798">
    <property type="component" value="Chromosome 6"/>
</dbReference>
<dbReference type="GO" id="GO:0003730">
    <property type="term" value="F:mRNA 3'-UTR binding"/>
    <property type="evidence" value="ECO:0007669"/>
    <property type="project" value="InterPro"/>
</dbReference>
<evidence type="ECO:0000256" key="6">
    <source>
        <dbReference type="SAM" id="MobiDB-lite"/>
    </source>
</evidence>
<dbReference type="EMBL" id="OV725082">
    <property type="protein sequence ID" value="CAH1404607.1"/>
    <property type="molecule type" value="Genomic_DNA"/>
</dbReference>
<dbReference type="InterPro" id="IPR035979">
    <property type="entry name" value="RBD_domain_sf"/>
</dbReference>
<feature type="region of interest" description="Disordered" evidence="6">
    <location>
        <begin position="1"/>
        <end position="26"/>
    </location>
</feature>
<dbReference type="Gene3D" id="3.30.70.330">
    <property type="match status" value="2"/>
</dbReference>
<evidence type="ECO:0000256" key="2">
    <source>
        <dbReference type="ARBA" id="ARBA00022737"/>
    </source>
</evidence>
<sequence>MQNRRDEGPSWLQAPSPFNTPPPTGECTRAGNIFKNVLNRNLYVKGDSVESISELLHVNMPIAARTGWDHAHFLHQQARQNQEYYTWNQGSSPFDNTPPPQGDSIDSISELLSLNMPRGSLLGNTNPLGTTTFNVTPSIEANSSYQGQAGRFNCYPNRYEPQSMSTPRKTPRPLDLTPPSPFSQVTPICPPQQLGSPPFNSNRSSPEDSGIYHSNVQSDITKSSNNEQNNNSNVSGMFCPSTDQEMANIQNLFALRRESDIMNKIIEHTSRLLLAAVNSPEIKSDDPPQFSQSQEKISRYLPPLTGTQREAAICTWTGQLPARIHTNPTYSCKVFLGGVPWDITEGILVQAFSKFGTIKIEWPGKDMPNQPKGYCYIIFEAEKKVKALLDCCIHDFSKGGNWYYKISSRKMKSKEVIPWAVSDSNYAQVSQKLDPQKTVFVGALHGMINARALAKIMNDLFGGVIYAGLDTDKYKYPIGSARVTFNNQRSYMKAVVAAFIEIKTSQFTKKVQVNPYLEDSPCSSCSVQQGPYFCKVMVCFRYYCRGCWALQHSTGAMRSHQYISRNSKSSNISPTTHVL</sequence>
<keyword evidence="2" id="KW-0677">Repeat</keyword>
<dbReference type="OrthoDB" id="10033548at2759"/>
<dbReference type="GO" id="GO:0043005">
    <property type="term" value="C:neuron projection"/>
    <property type="evidence" value="ECO:0007669"/>
    <property type="project" value="TreeGrafter"/>
</dbReference>
<dbReference type="GO" id="GO:0043022">
    <property type="term" value="F:ribosome binding"/>
    <property type="evidence" value="ECO:0007669"/>
    <property type="project" value="TreeGrafter"/>
</dbReference>
<dbReference type="GO" id="GO:0045202">
    <property type="term" value="C:synapse"/>
    <property type="evidence" value="ECO:0007669"/>
    <property type="project" value="TreeGrafter"/>
</dbReference>
<evidence type="ECO:0000256" key="4">
    <source>
        <dbReference type="ARBA" id="ARBA00022884"/>
    </source>
</evidence>
<dbReference type="PANTHER" id="PTHR12566:SF9">
    <property type="entry name" value="CYTOPLASMIC POLYADENYLATION ELEMENT-BINDING PROTEIN 1"/>
    <property type="match status" value="1"/>
</dbReference>
<keyword evidence="4 5" id="KW-0694">RNA-binding</keyword>
<dbReference type="InterPro" id="IPR012677">
    <property type="entry name" value="Nucleotide-bd_a/b_plait_sf"/>
</dbReference>